<dbReference type="PANTHER" id="PTHR13693:SF100">
    <property type="entry name" value="8-AMINO-7-OXONONANOATE SYNTHASE"/>
    <property type="match status" value="1"/>
</dbReference>
<keyword evidence="5" id="KW-0012">Acyltransferase</keyword>
<keyword evidence="3" id="KW-0663">Pyridoxal phosphate</keyword>
<organism evidence="5 6">
    <name type="scientific">Xenorhabdus bovienii</name>
    <name type="common">Xenorhabdus nematophila subsp. bovienii</name>
    <dbReference type="NCBI Taxonomy" id="40576"/>
    <lineage>
        <taxon>Bacteria</taxon>
        <taxon>Pseudomonadati</taxon>
        <taxon>Pseudomonadota</taxon>
        <taxon>Gammaproteobacteria</taxon>
        <taxon>Enterobacterales</taxon>
        <taxon>Morganellaceae</taxon>
        <taxon>Xenorhabdus</taxon>
    </lineage>
</organism>
<dbReference type="InterPro" id="IPR004839">
    <property type="entry name" value="Aminotransferase_I/II_large"/>
</dbReference>
<keyword evidence="2 5" id="KW-0808">Transferase</keyword>
<reference evidence="5 6" key="1">
    <citation type="submission" date="2014-02" db="EMBL/GenBank/DDBJ databases">
        <authorList>
            <person name="Genoscope - CEA"/>
        </authorList>
    </citation>
    <scope>NUCLEOTIDE SEQUENCE [LARGE SCALE GENOMIC DNA]</scope>
    <source>
        <strain evidence="5 6">CS03</strain>
    </source>
</reference>
<dbReference type="AlphaFoldDB" id="A0A0B6XFT8"/>
<comment type="cofactor">
    <cofactor evidence="1">
        <name>pyridoxal 5'-phosphate</name>
        <dbReference type="ChEBI" id="CHEBI:597326"/>
    </cofactor>
</comment>
<feature type="domain" description="Aminotransferase class I/classII large" evidence="4">
    <location>
        <begin position="41"/>
        <end position="383"/>
    </location>
</feature>
<dbReference type="Gene3D" id="3.90.1150.10">
    <property type="entry name" value="Aspartate Aminotransferase, domain 1"/>
    <property type="match status" value="1"/>
</dbReference>
<dbReference type="PANTHER" id="PTHR13693">
    <property type="entry name" value="CLASS II AMINOTRANSFERASE/8-AMINO-7-OXONONANOATE SYNTHASE"/>
    <property type="match status" value="1"/>
</dbReference>
<dbReference type="GO" id="GO:0008710">
    <property type="term" value="F:8-amino-7-oxononanoate synthase activity"/>
    <property type="evidence" value="ECO:0007669"/>
    <property type="project" value="UniProtKB-EC"/>
</dbReference>
<gene>
    <name evidence="5" type="ORF">XBW1_3978</name>
</gene>
<name>A0A0B6XFT8_XENBV</name>
<evidence type="ECO:0000313" key="6">
    <source>
        <dbReference type="Proteomes" id="UP000032930"/>
    </source>
</evidence>
<proteinExistence type="predicted"/>
<evidence type="ECO:0000256" key="2">
    <source>
        <dbReference type="ARBA" id="ARBA00022679"/>
    </source>
</evidence>
<sequence length="393" mass="43652">MKLAMNLYEIVHSDNKAQTLNYFPQVRSACERVLTLADGTTKLNFSSCDYLGMANNALMKNAAINAIQEYGTNISGPMIFCGYTRYHEELEKRYAELFQVNHALMYTTSYQANIGALPVIAEDIELIIMDKLCHVSLYDAVKLSGKPFRVYQHNNMKKLADIIKNNMGKRILIVSDGVFSADGDFCNIPELCKLKSIYSDIMLYIDDAHGVGTLGENGCGLVEVSGCLGEVDIIIGTMSKSFGSTGGFCIIRDDILAQKVKYKSSTYNASRSVSPGVAAASCTALQINQWEGKARRAKLVELVTYAHQRLEGTRVNKQLSVSAVIPVIFETVEQAIAVNSYLLRHNIMVSLFVPPYVEKNKSRLRITIIYHHTKEDIDTLVTVLDNAIEKVIC</sequence>
<evidence type="ECO:0000259" key="4">
    <source>
        <dbReference type="Pfam" id="PF00155"/>
    </source>
</evidence>
<dbReference type="InterPro" id="IPR015421">
    <property type="entry name" value="PyrdxlP-dep_Trfase_major"/>
</dbReference>
<dbReference type="InterPro" id="IPR015424">
    <property type="entry name" value="PyrdxlP-dep_Trfase"/>
</dbReference>
<dbReference type="Gene3D" id="3.40.640.10">
    <property type="entry name" value="Type I PLP-dependent aspartate aminotransferase-like (Major domain)"/>
    <property type="match status" value="1"/>
</dbReference>
<dbReference type="InterPro" id="IPR050087">
    <property type="entry name" value="AON_synthase_class-II"/>
</dbReference>
<dbReference type="KEGG" id="xbv:XBW1_3978"/>
<evidence type="ECO:0000256" key="3">
    <source>
        <dbReference type="ARBA" id="ARBA00022898"/>
    </source>
</evidence>
<dbReference type="EMBL" id="FO818637">
    <property type="protein sequence ID" value="CDM91334.1"/>
    <property type="molecule type" value="Genomic_DNA"/>
</dbReference>
<protein>
    <submittedName>
        <fullName evidence="5">Putative 8-amino-7-oxononanoate synthase</fullName>
        <ecNumber evidence="5">2.3.1.47</ecNumber>
    </submittedName>
</protein>
<dbReference type="Pfam" id="PF00155">
    <property type="entry name" value="Aminotran_1_2"/>
    <property type="match status" value="1"/>
</dbReference>
<evidence type="ECO:0000256" key="1">
    <source>
        <dbReference type="ARBA" id="ARBA00001933"/>
    </source>
</evidence>
<dbReference type="GO" id="GO:0030170">
    <property type="term" value="F:pyridoxal phosphate binding"/>
    <property type="evidence" value="ECO:0007669"/>
    <property type="project" value="InterPro"/>
</dbReference>
<evidence type="ECO:0000313" key="5">
    <source>
        <dbReference type="EMBL" id="CDM91334.1"/>
    </source>
</evidence>
<dbReference type="Proteomes" id="UP000032930">
    <property type="component" value="Chromosome"/>
</dbReference>
<accession>A0A0B6XFT8</accession>
<dbReference type="RefSeq" id="WP_046337488.1">
    <property type="nucleotide sequence ID" value="NZ_CAWMEF010000001.1"/>
</dbReference>
<dbReference type="SUPFAM" id="SSF53383">
    <property type="entry name" value="PLP-dependent transferases"/>
    <property type="match status" value="1"/>
</dbReference>
<dbReference type="GO" id="GO:0009102">
    <property type="term" value="P:biotin biosynthetic process"/>
    <property type="evidence" value="ECO:0007669"/>
    <property type="project" value="TreeGrafter"/>
</dbReference>
<dbReference type="EC" id="2.3.1.47" evidence="5"/>
<dbReference type="InterPro" id="IPR015422">
    <property type="entry name" value="PyrdxlP-dep_Trfase_small"/>
</dbReference>